<feature type="region of interest" description="Disordered" evidence="1">
    <location>
        <begin position="1"/>
        <end position="41"/>
    </location>
</feature>
<dbReference type="EMBL" id="JAGHQL010000002">
    <property type="protein sequence ID" value="KAH0547704.1"/>
    <property type="molecule type" value="Genomic_DNA"/>
</dbReference>
<comment type="caution">
    <text evidence="2">The sequence shown here is derived from an EMBL/GenBank/DDBJ whole genome shotgun (WGS) entry which is preliminary data.</text>
</comment>
<proteinExistence type="predicted"/>
<sequence length="74" mass="8221">MFRNDRPPTPTTFLVQSTEADAMNAQPGRPEGVGESTSPTIPGLEEFLKELKAKRSKIEIKHVETTLQLWKSPG</sequence>
<evidence type="ECO:0000313" key="2">
    <source>
        <dbReference type="EMBL" id="KAH0547704.1"/>
    </source>
</evidence>
<dbReference type="Proteomes" id="UP000698800">
    <property type="component" value="Unassembled WGS sequence"/>
</dbReference>
<name>A0A9P8IDT5_9PEZI</name>
<organism evidence="2 3">
    <name type="scientific">Glutinoglossum americanum</name>
    <dbReference type="NCBI Taxonomy" id="1670608"/>
    <lineage>
        <taxon>Eukaryota</taxon>
        <taxon>Fungi</taxon>
        <taxon>Dikarya</taxon>
        <taxon>Ascomycota</taxon>
        <taxon>Pezizomycotina</taxon>
        <taxon>Geoglossomycetes</taxon>
        <taxon>Geoglossales</taxon>
        <taxon>Geoglossaceae</taxon>
        <taxon>Glutinoglossum</taxon>
    </lineage>
</organism>
<protein>
    <submittedName>
        <fullName evidence="2">Uncharacterized protein</fullName>
    </submittedName>
</protein>
<evidence type="ECO:0000313" key="3">
    <source>
        <dbReference type="Proteomes" id="UP000698800"/>
    </source>
</evidence>
<accession>A0A9P8IDT5</accession>
<gene>
    <name evidence="2" type="ORF">FGG08_000193</name>
</gene>
<dbReference type="AlphaFoldDB" id="A0A9P8IDT5"/>
<reference evidence="2" key="1">
    <citation type="submission" date="2021-03" db="EMBL/GenBank/DDBJ databases">
        <title>Comparative genomics and phylogenomic investigation of the class Geoglossomycetes provide insights into ecological specialization and systematics.</title>
        <authorList>
            <person name="Melie T."/>
            <person name="Pirro S."/>
            <person name="Miller A.N."/>
            <person name="Quandt A."/>
        </authorList>
    </citation>
    <scope>NUCLEOTIDE SEQUENCE</scope>
    <source>
        <strain evidence="2">GBOQ0MN5Z8</strain>
    </source>
</reference>
<keyword evidence="3" id="KW-1185">Reference proteome</keyword>
<evidence type="ECO:0000256" key="1">
    <source>
        <dbReference type="SAM" id="MobiDB-lite"/>
    </source>
</evidence>